<protein>
    <submittedName>
        <fullName evidence="2">GNAT family N-acetyltransferase</fullName>
    </submittedName>
</protein>
<proteinExistence type="predicted"/>
<gene>
    <name evidence="2" type="ORF">IMF26_08780</name>
</gene>
<feature type="domain" description="N-acetyltransferase" evidence="1">
    <location>
        <begin position="7"/>
        <end position="163"/>
    </location>
</feature>
<accession>A0AAT9LAQ8</accession>
<name>A0AAT9LAQ8_9FIRM</name>
<organism evidence="2">
    <name type="scientific">Candidatus Fermentithermobacillus carboniphilus</name>
    <dbReference type="NCBI Taxonomy" id="3085328"/>
    <lineage>
        <taxon>Bacteria</taxon>
        <taxon>Bacillati</taxon>
        <taxon>Bacillota</taxon>
        <taxon>Candidatus Fermentithermobacillia</taxon>
        <taxon>Candidatus Fermentithermobacillales</taxon>
        <taxon>Candidatus Fermentithermobacillaceae</taxon>
        <taxon>Candidatus Fermentithermobacillus</taxon>
    </lineage>
</organism>
<sequence length="182" mass="21426">MFRGDKVVLRPLDLKDVDSILRWYSDLEQNILTGWSSLRSIPYMRERIEKRILNPPEDTISMIIEVSELPIGKIDLVLIDWNQRRGEIGILIDKPYRRKGYGKDAVITFLQYLFHIRNMHKVMGYAYDFNKASTALFKSVGFVQEGILRKHEYTAGSYRDLIVFGMLKEEFIEKYPGRQFLV</sequence>
<dbReference type="InterPro" id="IPR000182">
    <property type="entry name" value="GNAT_dom"/>
</dbReference>
<dbReference type="PANTHER" id="PTHR43415">
    <property type="entry name" value="SPERMIDINE N(1)-ACETYLTRANSFERASE"/>
    <property type="match status" value="1"/>
</dbReference>
<dbReference type="EMBL" id="CP062796">
    <property type="protein sequence ID" value="QUL98134.1"/>
    <property type="molecule type" value="Genomic_DNA"/>
</dbReference>
<reference evidence="2" key="1">
    <citation type="submission" date="2020-10" db="EMBL/GenBank/DDBJ databases">
        <authorList>
            <person name="Kadnikov V."/>
            <person name="Beletsky A.V."/>
            <person name="Mardanov A.V."/>
            <person name="Karnachuk O.V."/>
            <person name="Ravin N.V."/>
        </authorList>
    </citation>
    <scope>NUCLEOTIDE SEQUENCE</scope>
    <source>
        <strain evidence="2">Bu02</strain>
    </source>
</reference>
<dbReference type="GO" id="GO:0016747">
    <property type="term" value="F:acyltransferase activity, transferring groups other than amino-acyl groups"/>
    <property type="evidence" value="ECO:0007669"/>
    <property type="project" value="InterPro"/>
</dbReference>
<dbReference type="PROSITE" id="PS51186">
    <property type="entry name" value="GNAT"/>
    <property type="match status" value="1"/>
</dbReference>
<dbReference type="AlphaFoldDB" id="A0AAT9LAQ8"/>
<dbReference type="PANTHER" id="PTHR43415:SF3">
    <property type="entry name" value="GNAT-FAMILY ACETYLTRANSFERASE"/>
    <property type="match status" value="1"/>
</dbReference>
<dbReference type="CDD" id="cd04301">
    <property type="entry name" value="NAT_SF"/>
    <property type="match status" value="1"/>
</dbReference>
<evidence type="ECO:0000259" key="1">
    <source>
        <dbReference type="PROSITE" id="PS51186"/>
    </source>
</evidence>
<evidence type="ECO:0000313" key="2">
    <source>
        <dbReference type="EMBL" id="QUL98134.1"/>
    </source>
</evidence>
<dbReference type="SUPFAM" id="SSF55729">
    <property type="entry name" value="Acyl-CoA N-acyltransferases (Nat)"/>
    <property type="match status" value="1"/>
</dbReference>
<dbReference type="Gene3D" id="3.40.630.30">
    <property type="match status" value="1"/>
</dbReference>
<dbReference type="KEGG" id="fcz:IMF26_08780"/>
<reference evidence="2" key="2">
    <citation type="journal article" date="2023" name="Biology">
        <title>Prokaryotic Life Associated with Coal-Fire Gas Vents Revealed by Metagenomics.</title>
        <authorList>
            <person name="Kadnikov V.V."/>
            <person name="Mardanov A.V."/>
            <person name="Beletsky A.V."/>
            <person name="Karnachuk O.V."/>
            <person name="Ravin N.V."/>
        </authorList>
    </citation>
    <scope>NUCLEOTIDE SEQUENCE</scope>
    <source>
        <strain evidence="2">Bu02</strain>
    </source>
</reference>
<dbReference type="InterPro" id="IPR016181">
    <property type="entry name" value="Acyl_CoA_acyltransferase"/>
</dbReference>
<dbReference type="Pfam" id="PF13302">
    <property type="entry name" value="Acetyltransf_3"/>
    <property type="match status" value="1"/>
</dbReference>